<reference evidence="3 4" key="1">
    <citation type="submission" date="2019-05" db="EMBL/GenBank/DDBJ databases">
        <authorList>
            <person name="Lee S.D."/>
        </authorList>
    </citation>
    <scope>NUCLEOTIDE SEQUENCE [LARGE SCALE GENOMIC DNA]</scope>
    <source>
        <strain evidence="3 4">C5-26</strain>
    </source>
</reference>
<dbReference type="EMBL" id="VCQV01000014">
    <property type="protein sequence ID" value="TWP36017.1"/>
    <property type="molecule type" value="Genomic_DNA"/>
</dbReference>
<dbReference type="PANTHER" id="PTHR33744">
    <property type="entry name" value="CARBOHYDRATE DIACID REGULATOR"/>
    <property type="match status" value="1"/>
</dbReference>
<dbReference type="InterPro" id="IPR025736">
    <property type="entry name" value="PucR_C-HTH_dom"/>
</dbReference>
<reference evidence="3 4" key="2">
    <citation type="submission" date="2019-08" db="EMBL/GenBank/DDBJ databases">
        <title>Jejuicoccus antrihumi gen. nov., sp. nov., a new member of the family Dermacoccaceae isolated from a cave.</title>
        <authorList>
            <person name="Schumann P."/>
            <person name="Kim I.S."/>
        </authorList>
    </citation>
    <scope>NUCLEOTIDE SEQUENCE [LARGE SCALE GENOMIC DNA]</scope>
    <source>
        <strain evidence="3 4">C5-26</strain>
    </source>
</reference>
<dbReference type="Gene3D" id="1.10.10.2840">
    <property type="entry name" value="PucR C-terminal helix-turn-helix domain"/>
    <property type="match status" value="1"/>
</dbReference>
<sequence>MSDVSADGGPDIPRSVLTELTRQLPEVAERCVAAIIDEVPSYARALRGEMADTIERSVQVALGGFLRMAAGSARGARSTPMRPALDGAYALGRGEARSGRSMNSLLAAYRVGARVAWREMAATTVDAGVDARNLGRFAELVFAYIDGLSAASVSGHADELAASGRVQERRRERLAAALIAGQGEEELLILARRAKWSPPVHLTAVLLPEPEAGAVLTRLGSRCLRAADEQGESGEPEIATLLVPDADGPGRVHLLRTLRSQGAYVGPARPWVRVSESHGRARRAHDLALAGGRSSPVDTELHLPELVLRADGTAYADLRERALEPLADLTPATIARLSETLGSWLLHQGRRDAVAADLHVHAQTVRYRMGQIRELFGDRLDDPDRVLELVLALGCENASPA</sequence>
<dbReference type="InterPro" id="IPR042070">
    <property type="entry name" value="PucR_C-HTH_sf"/>
</dbReference>
<organism evidence="3 4">
    <name type="scientific">Leekyejoonella antrihumi</name>
    <dbReference type="NCBI Taxonomy" id="1660198"/>
    <lineage>
        <taxon>Bacteria</taxon>
        <taxon>Bacillati</taxon>
        <taxon>Actinomycetota</taxon>
        <taxon>Actinomycetes</taxon>
        <taxon>Micrococcales</taxon>
        <taxon>Dermacoccaceae</taxon>
        <taxon>Leekyejoonella</taxon>
    </lineage>
</organism>
<dbReference type="InterPro" id="IPR025751">
    <property type="entry name" value="RsbRD_N_dom"/>
</dbReference>
<proteinExistence type="predicted"/>
<evidence type="ECO:0000259" key="2">
    <source>
        <dbReference type="Pfam" id="PF14361"/>
    </source>
</evidence>
<dbReference type="Pfam" id="PF14361">
    <property type="entry name" value="RsbRD_N"/>
    <property type="match status" value="1"/>
</dbReference>
<dbReference type="InterPro" id="IPR051448">
    <property type="entry name" value="CdaR-like_regulators"/>
</dbReference>
<dbReference type="AlphaFoldDB" id="A0A563E0H1"/>
<evidence type="ECO:0000313" key="3">
    <source>
        <dbReference type="EMBL" id="TWP36017.1"/>
    </source>
</evidence>
<dbReference type="Proteomes" id="UP000320244">
    <property type="component" value="Unassembled WGS sequence"/>
</dbReference>
<accession>A0A563E0H1</accession>
<dbReference type="RefSeq" id="WP_146316859.1">
    <property type="nucleotide sequence ID" value="NZ_VCQV01000014.1"/>
</dbReference>
<dbReference type="PANTHER" id="PTHR33744:SF1">
    <property type="entry name" value="DNA-BINDING TRANSCRIPTIONAL ACTIVATOR ADER"/>
    <property type="match status" value="1"/>
</dbReference>
<evidence type="ECO:0000313" key="4">
    <source>
        <dbReference type="Proteomes" id="UP000320244"/>
    </source>
</evidence>
<protein>
    <submittedName>
        <fullName evidence="3">PucR family transcriptional regulator</fullName>
    </submittedName>
</protein>
<gene>
    <name evidence="3" type="ORF">FGL98_11210</name>
</gene>
<comment type="caution">
    <text evidence="3">The sequence shown here is derived from an EMBL/GenBank/DDBJ whole genome shotgun (WGS) entry which is preliminary data.</text>
</comment>
<keyword evidence="4" id="KW-1185">Reference proteome</keyword>
<evidence type="ECO:0000259" key="1">
    <source>
        <dbReference type="Pfam" id="PF13556"/>
    </source>
</evidence>
<feature type="domain" description="PucR C-terminal helix-turn-helix" evidence="1">
    <location>
        <begin position="337"/>
        <end position="393"/>
    </location>
</feature>
<dbReference type="Pfam" id="PF13556">
    <property type="entry name" value="HTH_30"/>
    <property type="match status" value="1"/>
</dbReference>
<feature type="domain" description="RsbT co-antagonist protein RsbRD N-terminal" evidence="2">
    <location>
        <begin position="25"/>
        <end position="171"/>
    </location>
</feature>
<name>A0A563E0H1_9MICO</name>
<dbReference type="OrthoDB" id="5243741at2"/>